<evidence type="ECO:0000313" key="6">
    <source>
        <dbReference type="Proteomes" id="UP000704762"/>
    </source>
</evidence>
<dbReference type="Pfam" id="PF00534">
    <property type="entry name" value="Glycos_transf_1"/>
    <property type="match status" value="1"/>
</dbReference>
<feature type="domain" description="Glycosyl transferase family 1" evidence="3">
    <location>
        <begin position="204"/>
        <end position="358"/>
    </location>
</feature>
<keyword evidence="6" id="KW-1185">Reference proteome</keyword>
<evidence type="ECO:0000256" key="2">
    <source>
        <dbReference type="ARBA" id="ARBA00022679"/>
    </source>
</evidence>
<name>A0ABS2RFS5_9ACTN</name>
<keyword evidence="1" id="KW-0328">Glycosyltransferase</keyword>
<dbReference type="InterPro" id="IPR001296">
    <property type="entry name" value="Glyco_trans_1"/>
</dbReference>
<organism evidence="5 6">
    <name type="scientific">Microlunatus panaciterrae</name>
    <dbReference type="NCBI Taxonomy" id="400768"/>
    <lineage>
        <taxon>Bacteria</taxon>
        <taxon>Bacillati</taxon>
        <taxon>Actinomycetota</taxon>
        <taxon>Actinomycetes</taxon>
        <taxon>Propionibacteriales</taxon>
        <taxon>Propionibacteriaceae</taxon>
        <taxon>Microlunatus</taxon>
    </lineage>
</organism>
<dbReference type="Proteomes" id="UP000704762">
    <property type="component" value="Unassembled WGS sequence"/>
</dbReference>
<dbReference type="InterPro" id="IPR028098">
    <property type="entry name" value="Glyco_trans_4-like_N"/>
</dbReference>
<gene>
    <name evidence="5" type="ORF">JOE57_000771</name>
</gene>
<evidence type="ECO:0000313" key="5">
    <source>
        <dbReference type="EMBL" id="MBM7797850.1"/>
    </source>
</evidence>
<dbReference type="SUPFAM" id="SSF53756">
    <property type="entry name" value="UDP-Glycosyltransferase/glycogen phosphorylase"/>
    <property type="match status" value="1"/>
</dbReference>
<comment type="caution">
    <text evidence="5">The sequence shown here is derived from an EMBL/GenBank/DDBJ whole genome shotgun (WGS) entry which is preliminary data.</text>
</comment>
<dbReference type="PANTHER" id="PTHR45947:SF3">
    <property type="entry name" value="SULFOQUINOVOSYL TRANSFERASE SQD2"/>
    <property type="match status" value="1"/>
</dbReference>
<protein>
    <submittedName>
        <fullName evidence="5">Glycosyltransferase involved in cell wall biosynthesis</fullName>
    </submittedName>
</protein>
<dbReference type="Pfam" id="PF13439">
    <property type="entry name" value="Glyco_transf_4"/>
    <property type="match status" value="1"/>
</dbReference>
<dbReference type="PANTHER" id="PTHR45947">
    <property type="entry name" value="SULFOQUINOVOSYL TRANSFERASE SQD2"/>
    <property type="match status" value="1"/>
</dbReference>
<proteinExistence type="predicted"/>
<dbReference type="InterPro" id="IPR050194">
    <property type="entry name" value="Glycosyltransferase_grp1"/>
</dbReference>
<sequence length="396" mass="43541">MRVVLGVDTYAPDVNGSAQFSRRLALGLTERGHEVHVVCASDRGPGRVESVDGVIEHRIRSYRYPWAESFRVCMPWDAKLQVNRLLTDLRPDVAHLQCHILLGRALAAAARSHDVPLVATNHFMPENVFGYVPLPRALTRRLVSSWVWWDLNRVFGRADLVTAPTPRAVELLEANTNIRGARAVSCGIDSDRYWQASQLAGTGDGPSVLFVGRLDQEKHVDQLIRAFAQLPSDLSASLEIIGDGEERSVLRALAARLGVEDRVHFHGFVSDAQLLAAYGRCAVFCMPGVAELQSLVTLEAMSAGKPVVAADAMALPHLVHHGRNGWLFAPGDVEDLTGRLSDLLSDPQRRRRMGEASRAIVAEHALSATLDSFEEIYNRVAGRREVAVDEDEEEAA</sequence>
<feature type="domain" description="Glycosyltransferase subfamily 4-like N-terminal" evidence="4">
    <location>
        <begin position="14"/>
        <end position="192"/>
    </location>
</feature>
<reference evidence="5 6" key="1">
    <citation type="submission" date="2021-01" db="EMBL/GenBank/DDBJ databases">
        <title>Sequencing the genomes of 1000 actinobacteria strains.</title>
        <authorList>
            <person name="Klenk H.-P."/>
        </authorList>
    </citation>
    <scope>NUCLEOTIDE SEQUENCE [LARGE SCALE GENOMIC DNA]</scope>
    <source>
        <strain evidence="5 6">DSM 18662</strain>
    </source>
</reference>
<evidence type="ECO:0000259" key="3">
    <source>
        <dbReference type="Pfam" id="PF00534"/>
    </source>
</evidence>
<accession>A0ABS2RFS5</accession>
<keyword evidence="2" id="KW-0808">Transferase</keyword>
<evidence type="ECO:0000259" key="4">
    <source>
        <dbReference type="Pfam" id="PF13439"/>
    </source>
</evidence>
<dbReference type="Gene3D" id="3.40.50.2000">
    <property type="entry name" value="Glycogen Phosphorylase B"/>
    <property type="match status" value="2"/>
</dbReference>
<dbReference type="EMBL" id="JAFBCF010000001">
    <property type="protein sequence ID" value="MBM7797850.1"/>
    <property type="molecule type" value="Genomic_DNA"/>
</dbReference>
<evidence type="ECO:0000256" key="1">
    <source>
        <dbReference type="ARBA" id="ARBA00022676"/>
    </source>
</evidence>